<evidence type="ECO:0000256" key="1">
    <source>
        <dbReference type="SAM" id="MobiDB-lite"/>
    </source>
</evidence>
<dbReference type="SMART" id="SM00418">
    <property type="entry name" value="HTH_ARSR"/>
    <property type="match status" value="1"/>
</dbReference>
<dbReference type="Proteomes" id="UP000265768">
    <property type="component" value="Unassembled WGS sequence"/>
</dbReference>
<comment type="caution">
    <text evidence="3">The sequence shown here is derived from an EMBL/GenBank/DDBJ whole genome shotgun (WGS) entry which is preliminary data.</text>
</comment>
<dbReference type="CDD" id="cd00090">
    <property type="entry name" value="HTH_ARSR"/>
    <property type="match status" value="1"/>
</dbReference>
<dbReference type="InterPro" id="IPR036390">
    <property type="entry name" value="WH_DNA-bd_sf"/>
</dbReference>
<dbReference type="Gene3D" id="1.10.10.10">
    <property type="entry name" value="Winged helix-like DNA-binding domain superfamily/Winged helix DNA-binding domain"/>
    <property type="match status" value="1"/>
</dbReference>
<keyword evidence="4" id="KW-1185">Reference proteome</keyword>
<sequence length="213" mass="24086">MSDETNPARAGGGAGLPPHRERPRRDDVRRVTDVETLKAVAHPLRTRLLASLRVDGPATASELARRFGESSGSTSYHLRQLERYGFIEQDPEQRNARERRWRALHALTSWSNAEMRETPEGREATAFMRRRHLQSVVETAERFEAEIEDWSPEWVETLGLSDEVVRLTPAALHEVRRRLEEMVHELAADPGDPGDGSELIMLTLAAFPARGYA</sequence>
<proteinExistence type="predicted"/>
<feature type="region of interest" description="Disordered" evidence="1">
    <location>
        <begin position="1"/>
        <end position="31"/>
    </location>
</feature>
<dbReference type="EMBL" id="QZEY01000013">
    <property type="protein sequence ID" value="RJL25152.1"/>
    <property type="molecule type" value="Genomic_DNA"/>
</dbReference>
<dbReference type="PANTHER" id="PTHR38600">
    <property type="entry name" value="TRANSCRIPTIONAL REGULATORY PROTEIN"/>
    <property type="match status" value="1"/>
</dbReference>
<dbReference type="OrthoDB" id="7945987at2"/>
<evidence type="ECO:0000313" key="3">
    <source>
        <dbReference type="EMBL" id="RJL25152.1"/>
    </source>
</evidence>
<dbReference type="InterPro" id="IPR036388">
    <property type="entry name" value="WH-like_DNA-bd_sf"/>
</dbReference>
<organism evidence="3 4">
    <name type="scientific">Bailinhaonella thermotolerans</name>
    <dbReference type="NCBI Taxonomy" id="1070861"/>
    <lineage>
        <taxon>Bacteria</taxon>
        <taxon>Bacillati</taxon>
        <taxon>Actinomycetota</taxon>
        <taxon>Actinomycetes</taxon>
        <taxon>Streptosporangiales</taxon>
        <taxon>Streptosporangiaceae</taxon>
        <taxon>Bailinhaonella</taxon>
    </lineage>
</organism>
<dbReference type="GO" id="GO:0003700">
    <property type="term" value="F:DNA-binding transcription factor activity"/>
    <property type="evidence" value="ECO:0007669"/>
    <property type="project" value="InterPro"/>
</dbReference>
<dbReference type="AlphaFoldDB" id="A0A3A4B0L1"/>
<protein>
    <submittedName>
        <fullName evidence="3">MarR family transcriptional regulator</fullName>
    </submittedName>
</protein>
<dbReference type="SUPFAM" id="SSF46785">
    <property type="entry name" value="Winged helix' DNA-binding domain"/>
    <property type="match status" value="1"/>
</dbReference>
<dbReference type="Pfam" id="PF12840">
    <property type="entry name" value="HTH_20"/>
    <property type="match status" value="1"/>
</dbReference>
<dbReference type="RefSeq" id="WP_119929511.1">
    <property type="nucleotide sequence ID" value="NZ_QZEY01000013.1"/>
</dbReference>
<accession>A0A3A4B0L1</accession>
<dbReference type="PANTHER" id="PTHR38600:SF1">
    <property type="entry name" value="TRANSCRIPTIONAL REGULATORY PROTEIN"/>
    <property type="match status" value="1"/>
</dbReference>
<dbReference type="InterPro" id="IPR011991">
    <property type="entry name" value="ArsR-like_HTH"/>
</dbReference>
<dbReference type="InterPro" id="IPR001845">
    <property type="entry name" value="HTH_ArsR_DNA-bd_dom"/>
</dbReference>
<feature type="compositionally biased region" description="Basic and acidic residues" evidence="1">
    <location>
        <begin position="18"/>
        <end position="31"/>
    </location>
</feature>
<evidence type="ECO:0000313" key="4">
    <source>
        <dbReference type="Proteomes" id="UP000265768"/>
    </source>
</evidence>
<evidence type="ECO:0000259" key="2">
    <source>
        <dbReference type="SMART" id="SM00418"/>
    </source>
</evidence>
<reference evidence="3 4" key="1">
    <citation type="submission" date="2018-09" db="EMBL/GenBank/DDBJ databases">
        <title>YIM 75507 draft genome.</title>
        <authorList>
            <person name="Tang S."/>
            <person name="Feng Y."/>
        </authorList>
    </citation>
    <scope>NUCLEOTIDE SEQUENCE [LARGE SCALE GENOMIC DNA]</scope>
    <source>
        <strain evidence="3 4">YIM 75507</strain>
    </source>
</reference>
<gene>
    <name evidence="3" type="ORF">D5H75_27845</name>
</gene>
<name>A0A3A4B0L1_9ACTN</name>
<feature type="domain" description="HTH arsR-type" evidence="2">
    <location>
        <begin position="35"/>
        <end position="148"/>
    </location>
</feature>